<dbReference type="PANTHER" id="PTHR30193">
    <property type="entry name" value="ABC TRANSPORTER PERMEASE PROTEIN"/>
    <property type="match status" value="1"/>
</dbReference>
<evidence type="ECO:0000256" key="4">
    <source>
        <dbReference type="ARBA" id="ARBA00022692"/>
    </source>
</evidence>
<dbReference type="Proteomes" id="UP000581087">
    <property type="component" value="Unassembled WGS sequence"/>
</dbReference>
<evidence type="ECO:0000256" key="3">
    <source>
        <dbReference type="ARBA" id="ARBA00022475"/>
    </source>
</evidence>
<gene>
    <name evidence="10" type="ORF">BJ972_002792</name>
</gene>
<feature type="transmembrane region" description="Helical" evidence="8">
    <location>
        <begin position="132"/>
        <end position="152"/>
    </location>
</feature>
<comment type="subcellular location">
    <subcellularLocation>
        <location evidence="1">Cell membrane</location>
        <topology evidence="1">Multi-pass membrane protein</topology>
    </subcellularLocation>
</comment>
<evidence type="ECO:0000256" key="8">
    <source>
        <dbReference type="SAM" id="Phobius"/>
    </source>
</evidence>
<feature type="transmembrane region" description="Helical" evidence="8">
    <location>
        <begin position="96"/>
        <end position="120"/>
    </location>
</feature>
<dbReference type="InterPro" id="IPR051393">
    <property type="entry name" value="ABC_transporter_permease"/>
</dbReference>
<keyword evidence="2" id="KW-0813">Transport</keyword>
<dbReference type="Gene3D" id="1.10.3720.10">
    <property type="entry name" value="MetI-like"/>
    <property type="match status" value="1"/>
</dbReference>
<comment type="caution">
    <text evidence="10">The sequence shown here is derived from an EMBL/GenBank/DDBJ whole genome shotgun (WGS) entry which is preliminary data.</text>
</comment>
<evidence type="ECO:0000313" key="11">
    <source>
        <dbReference type="Proteomes" id="UP000581087"/>
    </source>
</evidence>
<feature type="transmembrane region" description="Helical" evidence="8">
    <location>
        <begin position="183"/>
        <end position="205"/>
    </location>
</feature>
<keyword evidence="6 8" id="KW-0472">Membrane</keyword>
<evidence type="ECO:0000256" key="5">
    <source>
        <dbReference type="ARBA" id="ARBA00022989"/>
    </source>
</evidence>
<name>A0A852SGW8_9MICO</name>
<feature type="transmembrane region" description="Helical" evidence="8">
    <location>
        <begin position="292"/>
        <end position="311"/>
    </location>
</feature>
<sequence length="319" mass="34966">MSKGALISTPSNVSVVAPSAERRRTRRPHSRRPDRSQARVGYIFVSGYAILLLFFGIVPTLYTVYLAFTEDGSFAGVANFATVFGDYRFLPAVGHVAIYLLIYLACLLVFVVLLALVVHSIGRRWLSSSFRFVYYIPGALAGASSVMLWLFLLDPSVSPVAFILRSFGFENFVQTVSIDNLPIIFTVIAFWTGAGGWIVIMYGALNNISGEIMEAARIDGAGPVQTAWQIQIPLLRKWISYMAVMSLAAGTQLFVEPRVLSQASKGVVPPDYSINQLAYLYAFRQGDFNGSAAISLLLLIVAAALSAMFVFRGGLFERD</sequence>
<evidence type="ECO:0000256" key="6">
    <source>
        <dbReference type="ARBA" id="ARBA00023136"/>
    </source>
</evidence>
<dbReference type="CDD" id="cd06261">
    <property type="entry name" value="TM_PBP2"/>
    <property type="match status" value="1"/>
</dbReference>
<feature type="transmembrane region" description="Helical" evidence="8">
    <location>
        <begin position="40"/>
        <end position="62"/>
    </location>
</feature>
<dbReference type="PANTHER" id="PTHR30193:SF41">
    <property type="entry name" value="DIACETYLCHITOBIOSE UPTAKE SYSTEM PERMEASE PROTEIN NGCF"/>
    <property type="match status" value="1"/>
</dbReference>
<dbReference type="InterPro" id="IPR000515">
    <property type="entry name" value="MetI-like"/>
</dbReference>
<evidence type="ECO:0000256" key="1">
    <source>
        <dbReference type="ARBA" id="ARBA00004651"/>
    </source>
</evidence>
<evidence type="ECO:0000313" key="10">
    <source>
        <dbReference type="EMBL" id="NYD68273.1"/>
    </source>
</evidence>
<evidence type="ECO:0000259" key="9">
    <source>
        <dbReference type="PROSITE" id="PS50928"/>
    </source>
</evidence>
<protein>
    <submittedName>
        <fullName evidence="10">Multiple sugar transport system permease protein</fullName>
    </submittedName>
</protein>
<accession>A0A852SGW8</accession>
<dbReference type="EMBL" id="JACCBI010000001">
    <property type="protein sequence ID" value="NYD68273.1"/>
    <property type="molecule type" value="Genomic_DNA"/>
</dbReference>
<evidence type="ECO:0000256" key="7">
    <source>
        <dbReference type="SAM" id="MobiDB-lite"/>
    </source>
</evidence>
<keyword evidence="3" id="KW-1003">Cell membrane</keyword>
<dbReference type="AlphaFoldDB" id="A0A852SGW8"/>
<dbReference type="GO" id="GO:0055085">
    <property type="term" value="P:transmembrane transport"/>
    <property type="evidence" value="ECO:0007669"/>
    <property type="project" value="InterPro"/>
</dbReference>
<dbReference type="PROSITE" id="PS50928">
    <property type="entry name" value="ABC_TM1"/>
    <property type="match status" value="1"/>
</dbReference>
<feature type="region of interest" description="Disordered" evidence="7">
    <location>
        <begin position="1"/>
        <end position="34"/>
    </location>
</feature>
<keyword evidence="10" id="KW-0762">Sugar transport</keyword>
<keyword evidence="5 8" id="KW-1133">Transmembrane helix</keyword>
<dbReference type="InterPro" id="IPR035906">
    <property type="entry name" value="MetI-like_sf"/>
</dbReference>
<dbReference type="SUPFAM" id="SSF161098">
    <property type="entry name" value="MetI-like"/>
    <property type="match status" value="1"/>
</dbReference>
<organism evidence="10 11">
    <name type="scientific">Agromyces atrinae</name>
    <dbReference type="NCBI Taxonomy" id="592376"/>
    <lineage>
        <taxon>Bacteria</taxon>
        <taxon>Bacillati</taxon>
        <taxon>Actinomycetota</taxon>
        <taxon>Actinomycetes</taxon>
        <taxon>Micrococcales</taxon>
        <taxon>Microbacteriaceae</taxon>
        <taxon>Agromyces</taxon>
    </lineage>
</organism>
<evidence type="ECO:0000256" key="2">
    <source>
        <dbReference type="ARBA" id="ARBA00022448"/>
    </source>
</evidence>
<dbReference type="RefSeq" id="WP_241830873.1">
    <property type="nucleotide sequence ID" value="NZ_JACCBI010000001.1"/>
</dbReference>
<feature type="domain" description="ABC transmembrane type-1" evidence="9">
    <location>
        <begin position="96"/>
        <end position="309"/>
    </location>
</feature>
<dbReference type="GO" id="GO:0005886">
    <property type="term" value="C:plasma membrane"/>
    <property type="evidence" value="ECO:0007669"/>
    <property type="project" value="UniProtKB-SubCell"/>
</dbReference>
<proteinExistence type="predicted"/>
<keyword evidence="4 8" id="KW-0812">Transmembrane</keyword>
<reference evidence="10 11" key="1">
    <citation type="submission" date="2020-07" db="EMBL/GenBank/DDBJ databases">
        <title>Sequencing the genomes of 1000 actinobacteria strains.</title>
        <authorList>
            <person name="Klenk H.-P."/>
        </authorList>
    </citation>
    <scope>NUCLEOTIDE SEQUENCE [LARGE SCALE GENOMIC DNA]</scope>
    <source>
        <strain evidence="10 11">DSM 23870</strain>
    </source>
</reference>